<organism evidence="9 10">
    <name type="scientific">Allocatelliglobosispora scoriae</name>
    <dbReference type="NCBI Taxonomy" id="643052"/>
    <lineage>
        <taxon>Bacteria</taxon>
        <taxon>Bacillati</taxon>
        <taxon>Actinomycetota</taxon>
        <taxon>Actinomycetes</taxon>
        <taxon>Micromonosporales</taxon>
        <taxon>Micromonosporaceae</taxon>
        <taxon>Allocatelliglobosispora</taxon>
    </lineage>
</organism>
<comment type="subcellular location">
    <subcellularLocation>
        <location evidence="1 8">Cell membrane</location>
        <topology evidence="1 8">Multi-pass membrane protein</topology>
    </subcellularLocation>
</comment>
<keyword evidence="5 8" id="KW-0812">Transmembrane</keyword>
<evidence type="ECO:0000313" key="10">
    <source>
        <dbReference type="Proteomes" id="UP000587527"/>
    </source>
</evidence>
<feature type="transmembrane region" description="Helical" evidence="8">
    <location>
        <begin position="230"/>
        <end position="248"/>
    </location>
</feature>
<keyword evidence="7 8" id="KW-0472">Membrane</keyword>
<evidence type="ECO:0000256" key="5">
    <source>
        <dbReference type="ARBA" id="ARBA00022692"/>
    </source>
</evidence>
<accession>A0A841BNN8</accession>
<dbReference type="InterPro" id="IPR002781">
    <property type="entry name" value="TM_pro_TauE-like"/>
</dbReference>
<keyword evidence="6 8" id="KW-1133">Transmembrane helix</keyword>
<evidence type="ECO:0000256" key="7">
    <source>
        <dbReference type="ARBA" id="ARBA00023136"/>
    </source>
</evidence>
<dbReference type="PANTHER" id="PTHR30269">
    <property type="entry name" value="TRANSMEMBRANE PROTEIN YFCA"/>
    <property type="match status" value="1"/>
</dbReference>
<dbReference type="RefSeq" id="WP_184836847.1">
    <property type="nucleotide sequence ID" value="NZ_JACHMN010000002.1"/>
</dbReference>
<proteinExistence type="inferred from homology"/>
<evidence type="ECO:0000256" key="8">
    <source>
        <dbReference type="RuleBase" id="RU363041"/>
    </source>
</evidence>
<evidence type="ECO:0000256" key="6">
    <source>
        <dbReference type="ARBA" id="ARBA00022989"/>
    </source>
</evidence>
<sequence length="251" mass="25492">MDLSGAALLVAAGVGAGTVNAIAGGGSLMTFPALVAVGLPPVAANVTNSIAISPGYLASVAGSHRDLAEERTRTLRLIPTVIVGTGIGCALLLLTPAEAFEKVVPFLVIGAAVLLALQEKIKARVGHPHQLSHRTLATHAMVGVSCIYGGYFGAALGVILMALLGLVVAAPLRRINAMKYVITAVSGLTTVAIFAVGGPVDWVAVAVLAPAAMLGGFLGARVARRLPARVLRVAIVIFAIMIGIILFIKAN</sequence>
<evidence type="ECO:0000256" key="4">
    <source>
        <dbReference type="ARBA" id="ARBA00022475"/>
    </source>
</evidence>
<gene>
    <name evidence="9" type="ORF">F4553_003263</name>
</gene>
<feature type="transmembrane region" description="Helical" evidence="8">
    <location>
        <begin position="177"/>
        <end position="196"/>
    </location>
</feature>
<dbReference type="AlphaFoldDB" id="A0A841BNN8"/>
<comment type="similarity">
    <text evidence="2 8">Belongs to the 4-toluene sulfonate uptake permease (TSUP) (TC 2.A.102) family.</text>
</comment>
<feature type="transmembrane region" description="Helical" evidence="8">
    <location>
        <begin position="202"/>
        <end position="223"/>
    </location>
</feature>
<dbReference type="EMBL" id="JACHMN010000002">
    <property type="protein sequence ID" value="MBB5869884.1"/>
    <property type="molecule type" value="Genomic_DNA"/>
</dbReference>
<dbReference type="InterPro" id="IPR052017">
    <property type="entry name" value="TSUP"/>
</dbReference>
<evidence type="ECO:0000256" key="2">
    <source>
        <dbReference type="ARBA" id="ARBA00009142"/>
    </source>
</evidence>
<evidence type="ECO:0000256" key="1">
    <source>
        <dbReference type="ARBA" id="ARBA00004651"/>
    </source>
</evidence>
<reference evidence="9 10" key="1">
    <citation type="submission" date="2020-08" db="EMBL/GenBank/DDBJ databases">
        <title>Sequencing the genomes of 1000 actinobacteria strains.</title>
        <authorList>
            <person name="Klenk H.-P."/>
        </authorList>
    </citation>
    <scope>NUCLEOTIDE SEQUENCE [LARGE SCALE GENOMIC DNA]</scope>
    <source>
        <strain evidence="9 10">DSM 45362</strain>
    </source>
</reference>
<keyword evidence="4 8" id="KW-1003">Cell membrane</keyword>
<keyword evidence="3" id="KW-0813">Transport</keyword>
<dbReference type="Pfam" id="PF01925">
    <property type="entry name" value="TauE"/>
    <property type="match status" value="1"/>
</dbReference>
<dbReference type="GO" id="GO:0005886">
    <property type="term" value="C:plasma membrane"/>
    <property type="evidence" value="ECO:0007669"/>
    <property type="project" value="UniProtKB-SubCell"/>
</dbReference>
<evidence type="ECO:0000256" key="3">
    <source>
        <dbReference type="ARBA" id="ARBA00022448"/>
    </source>
</evidence>
<evidence type="ECO:0000313" key="9">
    <source>
        <dbReference type="EMBL" id="MBB5869884.1"/>
    </source>
</evidence>
<dbReference type="PANTHER" id="PTHR30269:SF0">
    <property type="entry name" value="MEMBRANE TRANSPORTER PROTEIN YFCA-RELATED"/>
    <property type="match status" value="1"/>
</dbReference>
<keyword evidence="10" id="KW-1185">Reference proteome</keyword>
<feature type="transmembrane region" description="Helical" evidence="8">
    <location>
        <begin position="77"/>
        <end position="96"/>
    </location>
</feature>
<dbReference type="Proteomes" id="UP000587527">
    <property type="component" value="Unassembled WGS sequence"/>
</dbReference>
<protein>
    <recommendedName>
        <fullName evidence="8">Probable membrane transporter protein</fullName>
    </recommendedName>
</protein>
<name>A0A841BNN8_9ACTN</name>
<comment type="caution">
    <text evidence="9">The sequence shown here is derived from an EMBL/GenBank/DDBJ whole genome shotgun (WGS) entry which is preliminary data.</text>
</comment>
<feature type="transmembrane region" description="Helical" evidence="8">
    <location>
        <begin position="141"/>
        <end position="170"/>
    </location>
</feature>